<gene>
    <name evidence="2" type="ORF">B0A50_07851</name>
</gene>
<keyword evidence="3" id="KW-1185">Reference proteome</keyword>
<dbReference type="Proteomes" id="UP000308549">
    <property type="component" value="Unassembled WGS sequence"/>
</dbReference>
<dbReference type="OrthoDB" id="3925644at2759"/>
<feature type="region of interest" description="Disordered" evidence="1">
    <location>
        <begin position="229"/>
        <end position="255"/>
    </location>
</feature>
<comment type="caution">
    <text evidence="2">The sequence shown here is derived from an EMBL/GenBank/DDBJ whole genome shotgun (WGS) entry which is preliminary data.</text>
</comment>
<dbReference type="AlphaFoldDB" id="A0A4U0TME9"/>
<evidence type="ECO:0000313" key="2">
    <source>
        <dbReference type="EMBL" id="TKA22912.1"/>
    </source>
</evidence>
<accession>A0A4U0TME9</accession>
<dbReference type="EMBL" id="NAJL01000064">
    <property type="protein sequence ID" value="TKA22912.1"/>
    <property type="molecule type" value="Genomic_DNA"/>
</dbReference>
<evidence type="ECO:0000256" key="1">
    <source>
        <dbReference type="SAM" id="MobiDB-lite"/>
    </source>
</evidence>
<evidence type="ECO:0000313" key="3">
    <source>
        <dbReference type="Proteomes" id="UP000308549"/>
    </source>
</evidence>
<reference evidence="2 3" key="1">
    <citation type="submission" date="2017-03" db="EMBL/GenBank/DDBJ databases">
        <title>Genomes of endolithic fungi from Antarctica.</title>
        <authorList>
            <person name="Coleine C."/>
            <person name="Masonjones S."/>
            <person name="Stajich J.E."/>
        </authorList>
    </citation>
    <scope>NUCLEOTIDE SEQUENCE [LARGE SCALE GENOMIC DNA]</scope>
    <source>
        <strain evidence="2 3">CCFEE 6315</strain>
    </source>
</reference>
<organism evidence="2 3">
    <name type="scientific">Salinomyces thailandicus</name>
    <dbReference type="NCBI Taxonomy" id="706561"/>
    <lineage>
        <taxon>Eukaryota</taxon>
        <taxon>Fungi</taxon>
        <taxon>Dikarya</taxon>
        <taxon>Ascomycota</taxon>
        <taxon>Pezizomycotina</taxon>
        <taxon>Dothideomycetes</taxon>
        <taxon>Dothideomycetidae</taxon>
        <taxon>Mycosphaerellales</taxon>
        <taxon>Teratosphaeriaceae</taxon>
        <taxon>Salinomyces</taxon>
    </lineage>
</organism>
<name>A0A4U0TME9_9PEZI</name>
<sequence>MAIRQKASFFDLTLDHCDGINTGVIRPMRRFCPDAEPSDDDDSDPGEADFMTGFAAQFVFINSGFTVSRIRELAKWLLETANTLIHSAGTKSGQSAHSKGRAGFTAVLRFYATASLQTPADGESEREEFGLSMLSNLRDRLVAAQEQLQTQAVVERPAELVRRCFVLPTTEFHLIEIGEREGRTRLSSGVGCSGKQQLWIERGMALRLVRDAYRAMEVEEVVEREQLTIAAGRSSPHHDSGASQPSPRLEPGCWTLPRPPKPSRYRAFFKELELSKTSASAPSKEAISVPVVASPSTALLESEREVGRMRTDSWRIDLTKAWI</sequence>
<proteinExistence type="predicted"/>
<protein>
    <submittedName>
        <fullName evidence="2">Uncharacterized protein</fullName>
    </submittedName>
</protein>